<dbReference type="Proteomes" id="UP000017836">
    <property type="component" value="Unassembled WGS sequence"/>
</dbReference>
<keyword evidence="3" id="KW-0677">Repeat</keyword>
<evidence type="ECO:0000256" key="3">
    <source>
        <dbReference type="ARBA" id="ARBA00022737"/>
    </source>
</evidence>
<dbReference type="InterPro" id="IPR013083">
    <property type="entry name" value="Znf_RING/FYVE/PHD"/>
</dbReference>
<proteinExistence type="predicted"/>
<evidence type="ECO:0000256" key="4">
    <source>
        <dbReference type="ARBA" id="ARBA00022741"/>
    </source>
</evidence>
<dbReference type="SMART" id="SM01147">
    <property type="entry name" value="DUF1087"/>
    <property type="match status" value="1"/>
</dbReference>
<keyword evidence="8" id="KW-0067">ATP-binding</keyword>
<feature type="domain" description="Chromo" evidence="12">
    <location>
        <begin position="99"/>
        <end position="181"/>
    </location>
</feature>
<protein>
    <recommendedName>
        <fullName evidence="18">CHD3-type chromatin-remodeling factor PICKLE</fullName>
    </recommendedName>
</protein>
<dbReference type="SMART" id="SM01146">
    <property type="entry name" value="DUF1086"/>
    <property type="match status" value="1"/>
</dbReference>
<evidence type="ECO:0000256" key="9">
    <source>
        <dbReference type="ARBA" id="ARBA00023242"/>
    </source>
</evidence>
<keyword evidence="17" id="KW-1185">Reference proteome</keyword>
<evidence type="ECO:0000313" key="16">
    <source>
        <dbReference type="EMBL" id="ERN02848.1"/>
    </source>
</evidence>
<dbReference type="PANTHER" id="PTHR45623:SF17">
    <property type="entry name" value="CHROMODOMAIN-HELICASE-DNA-BINDING PROTEIN 3-RELATED"/>
    <property type="match status" value="1"/>
</dbReference>
<dbReference type="InterPro" id="IPR009463">
    <property type="entry name" value="DUF1087"/>
</dbReference>
<dbReference type="SUPFAM" id="SSF52540">
    <property type="entry name" value="P-loop containing nucleoside triphosphate hydrolases"/>
    <property type="match status" value="2"/>
</dbReference>
<dbReference type="GO" id="GO:0005634">
    <property type="term" value="C:nucleus"/>
    <property type="evidence" value="ECO:0000318"/>
    <property type="project" value="GO_Central"/>
</dbReference>
<dbReference type="eggNOG" id="KOG0383">
    <property type="taxonomic scope" value="Eukaryota"/>
</dbReference>
<dbReference type="GO" id="GO:0006338">
    <property type="term" value="P:chromatin remodeling"/>
    <property type="evidence" value="ECO:0000318"/>
    <property type="project" value="GO_Central"/>
</dbReference>
<dbReference type="Pfam" id="PF00628">
    <property type="entry name" value="PHD"/>
    <property type="match status" value="1"/>
</dbReference>
<dbReference type="Gramene" id="ERN02848">
    <property type="protein sequence ID" value="ERN02848"/>
    <property type="gene ID" value="AMTR_s00086p00165640"/>
</dbReference>
<dbReference type="Gene3D" id="2.40.50.40">
    <property type="match status" value="2"/>
</dbReference>
<evidence type="ECO:0000256" key="10">
    <source>
        <dbReference type="PROSITE-ProRule" id="PRU00146"/>
    </source>
</evidence>
<evidence type="ECO:0000256" key="2">
    <source>
        <dbReference type="ARBA" id="ARBA00022723"/>
    </source>
</evidence>
<dbReference type="GO" id="GO:0000785">
    <property type="term" value="C:chromatin"/>
    <property type="evidence" value="ECO:0000318"/>
    <property type="project" value="GO_Central"/>
</dbReference>
<dbReference type="SMART" id="SM00487">
    <property type="entry name" value="DEXDc"/>
    <property type="match status" value="1"/>
</dbReference>
<dbReference type="InterPro" id="IPR009462">
    <property type="entry name" value="CHD_II_SANT-like"/>
</dbReference>
<dbReference type="InterPro" id="IPR001650">
    <property type="entry name" value="Helicase_C-like"/>
</dbReference>
<comment type="subcellular location">
    <subcellularLocation>
        <location evidence="1">Nucleus</location>
    </subcellularLocation>
</comment>
<feature type="domain" description="Helicase ATP-binding" evidence="14">
    <location>
        <begin position="294"/>
        <end position="482"/>
    </location>
</feature>
<evidence type="ECO:0000256" key="5">
    <source>
        <dbReference type="ARBA" id="ARBA00022771"/>
    </source>
</evidence>
<evidence type="ECO:0000259" key="12">
    <source>
        <dbReference type="PROSITE" id="PS50013"/>
    </source>
</evidence>
<dbReference type="HOGENOM" id="CLU_000315_31_0_1"/>
<evidence type="ECO:0000256" key="6">
    <source>
        <dbReference type="ARBA" id="ARBA00022801"/>
    </source>
</evidence>
<feature type="compositionally biased region" description="Basic residues" evidence="11">
    <location>
        <begin position="934"/>
        <end position="943"/>
    </location>
</feature>
<dbReference type="PROSITE" id="PS50013">
    <property type="entry name" value="CHROMO_2"/>
    <property type="match status" value="2"/>
</dbReference>
<dbReference type="Pfam" id="PF00385">
    <property type="entry name" value="Chromo"/>
    <property type="match status" value="2"/>
</dbReference>
<dbReference type="InterPro" id="IPR049730">
    <property type="entry name" value="SNF2/RAD54-like_C"/>
</dbReference>
<organism evidence="16 17">
    <name type="scientific">Amborella trichopoda</name>
    <dbReference type="NCBI Taxonomy" id="13333"/>
    <lineage>
        <taxon>Eukaryota</taxon>
        <taxon>Viridiplantae</taxon>
        <taxon>Streptophyta</taxon>
        <taxon>Embryophyta</taxon>
        <taxon>Tracheophyta</taxon>
        <taxon>Spermatophyta</taxon>
        <taxon>Magnoliopsida</taxon>
        <taxon>Amborellales</taxon>
        <taxon>Amborellaceae</taxon>
        <taxon>Amborella</taxon>
    </lineage>
</organism>
<dbReference type="InterPro" id="IPR038718">
    <property type="entry name" value="SNF2-like_sf"/>
</dbReference>
<keyword evidence="7" id="KW-0862">Zinc</keyword>
<feature type="domain" description="Helicase C-terminal" evidence="15">
    <location>
        <begin position="610"/>
        <end position="769"/>
    </location>
</feature>
<dbReference type="InterPro" id="IPR023780">
    <property type="entry name" value="Chromo_domain"/>
</dbReference>
<evidence type="ECO:0000259" key="13">
    <source>
        <dbReference type="PROSITE" id="PS50016"/>
    </source>
</evidence>
<feature type="region of interest" description="Disordered" evidence="11">
    <location>
        <begin position="1234"/>
        <end position="1263"/>
    </location>
</feature>
<dbReference type="SMART" id="SM00490">
    <property type="entry name" value="HELICc"/>
    <property type="match status" value="1"/>
</dbReference>
<feature type="compositionally biased region" description="Polar residues" evidence="11">
    <location>
        <begin position="1477"/>
        <end position="1489"/>
    </location>
</feature>
<dbReference type="CDD" id="cd18793">
    <property type="entry name" value="SF2_C_SNF"/>
    <property type="match status" value="1"/>
</dbReference>
<keyword evidence="6" id="KW-0378">Hydrolase</keyword>
<feature type="domain" description="PHD-type" evidence="13">
    <location>
        <begin position="50"/>
        <end position="97"/>
    </location>
</feature>
<dbReference type="Pfam" id="PF06465">
    <property type="entry name" value="DUF1087"/>
    <property type="match status" value="1"/>
</dbReference>
<dbReference type="InterPro" id="IPR000953">
    <property type="entry name" value="Chromo/chromo_shadow_dom"/>
</dbReference>
<dbReference type="InterPro" id="IPR016197">
    <property type="entry name" value="Chromo-like_dom_sf"/>
</dbReference>
<dbReference type="InterPro" id="IPR014001">
    <property type="entry name" value="Helicase_ATP-bd"/>
</dbReference>
<feature type="domain" description="Chromo" evidence="12">
    <location>
        <begin position="190"/>
        <end position="249"/>
    </location>
</feature>
<feature type="region of interest" description="Disordered" evidence="11">
    <location>
        <begin position="1546"/>
        <end position="1568"/>
    </location>
</feature>
<dbReference type="SMART" id="SM00298">
    <property type="entry name" value="CHROMO"/>
    <property type="match status" value="2"/>
</dbReference>
<feature type="compositionally biased region" description="Basic and acidic residues" evidence="11">
    <location>
        <begin position="31"/>
        <end position="41"/>
    </location>
</feature>
<gene>
    <name evidence="16" type="ORF">AMTR_s00086p00165640</name>
</gene>
<dbReference type="GO" id="GO:0140658">
    <property type="term" value="F:ATP-dependent chromatin remodeler activity"/>
    <property type="evidence" value="ECO:0000318"/>
    <property type="project" value="GO_Central"/>
</dbReference>
<keyword evidence="5 10" id="KW-0863">Zinc-finger</keyword>
<feature type="region of interest" description="Disordered" evidence="11">
    <location>
        <begin position="245"/>
        <end position="265"/>
    </location>
</feature>
<keyword evidence="4" id="KW-0547">Nucleotide-binding</keyword>
<evidence type="ECO:0000256" key="7">
    <source>
        <dbReference type="ARBA" id="ARBA00022833"/>
    </source>
</evidence>
<feature type="region of interest" description="Disordered" evidence="11">
    <location>
        <begin position="1"/>
        <end position="41"/>
    </location>
</feature>
<dbReference type="GO" id="GO:0003677">
    <property type="term" value="F:DNA binding"/>
    <property type="evidence" value="ECO:0000318"/>
    <property type="project" value="GO_Central"/>
</dbReference>
<sequence>MAERLRVRTGRKPMYNVDDSDDDMEAMTNVKGDKPDQNRSERIIRPDAKDDTCQSCGDSGKLRSCDTCNYAYHLKCLLPPLKIMPRGSWSCPECVSPLENIEKILDCEMRPCEVDEGEAPKGSTKPKFVKQYLVKWKGLSYLHCSWLLEEEVQKAFKKIPRLRTKVNNFHQKMGSNTSEEDYVSIRPEWTTVDRIIATRKDSEKREYLVKWKELSYDECTWEVGSDISPFQSKIDRFYSLQSKADKKSKSKNSNRGTKEAKRKQKDFQQFDKTPDFLSGGSLHPYQLEGLNFLRFSWSKETHVILADEMGLGKTVQSIAFLASLFEEKIFPYLVVAPLSTLRNWEREFATWAPQMNVVMYVGSAQARSVIRQYEFLRPKMKPKKHKWKGKQVPPSKQSMQDRIKFDVLLTSYEMINFDTPSLKPIKWECMIVDEGHRLKNKDSKLFQILKQYTTKHRVLLTGTPLQNNLDELFMLMHFLDAGKFASLEEFQEEFKDINQEEQIARLHKMLAPHLLRRVKKDVMKDLPPKKELILRVELSALQKEYYKAILTRNYQILTRHGAAQVSLMNVAMELRKLCCHAYMLEGVEPEIPDADEAFRKLLESSGKLLLVDKLMVKLKEQGHRVLIYSQFRHMLDLLEDYLTYKKWNYERIDGIVSGVERQIRIDRFNAKDSTRFCFLLSTRAGGLGINLATADTVILYDSDWNPHADLQAMARAHRLGQTNKVMIYRLVTRGTIEERMMQMTKKKMVLEHLVVGRLKDSSFKQEELDDIIRYGSQELFAEDEDESGKARQIHYDDASIDRLLDREKINNEEASVEDEDDGFLKAFKVANFEYIDEEEATAAREEEAKKQTEIKQQAENMAERARYWEELLKGKYEEHRLEEFTALGKGKRSRKQMVSVEEDDLAGLEDVSSEEEDNDEGDWTDNGMGSGGGRKNHSSKKRSRVDTMEALPLMEGEGKSFRVLGFTQNQRAAFVQILMRFGLGEFDWSEFVSRMKQKTLEEIKVYGTLFLTHIAEDITNSPTFSDGVPKEGLRIPDVLVRIATLHLIRDKVKFSTENPGLPLFAEDIVSRFPGLRSSRYWKEEHDLSLLCAVMKHGYGRWLAIVEDPHLGFPGIICQEQNLPYVNGSLAGSSQMQDGAHCSFPETNFAHEQTGSSNGTINSQLREDGIRHGSGSVDEAVSDGGSQVFQDGLMSYESIQVQRRLVEFIKKRVNFLEKALSVEYQKDYFEQQNDAKGFESSSAEPEVEPMVHDTPKVQDIPSPNSLDADNQMQSLSSLDPIGNGELIINAYDNDPERLEMVRLYNEMCKLVNDNEQDSVQTYFGNKSAGFRLRKNLKVFEGIHEEVQRILGSKPPQASPATVVSESNPHKLVQSEQKQPVKVGVPGTSERLDCTSSEIKASSINGASNPGSSALPSETLLNLANNTSMASEVPLNLADTTSKASETPQNLVASKDIENIENSENLATNSGKGPETLENLATDTSKTTTTPGNLMPNLGKVPEAVENFATNRSETSEIPLNSAGRSYNEGTCEPPSNLELKASTLYKPTASTVPSGDSEVPSGTREAKDPDLTVAMEAAELI</sequence>
<dbReference type="PROSITE" id="PS51192">
    <property type="entry name" value="HELICASE_ATP_BIND_1"/>
    <property type="match status" value="1"/>
</dbReference>
<dbReference type="Pfam" id="PF00271">
    <property type="entry name" value="Helicase_C"/>
    <property type="match status" value="1"/>
</dbReference>
<dbReference type="Gene3D" id="3.30.40.10">
    <property type="entry name" value="Zinc/RING finger domain, C3HC4 (zinc finger)"/>
    <property type="match status" value="1"/>
</dbReference>
<dbReference type="SMART" id="SM00249">
    <property type="entry name" value="PHD"/>
    <property type="match status" value="1"/>
</dbReference>
<dbReference type="SUPFAM" id="SSF54160">
    <property type="entry name" value="Chromo domain-like"/>
    <property type="match status" value="2"/>
</dbReference>
<feature type="region of interest" description="Disordered" evidence="11">
    <location>
        <begin position="892"/>
        <end position="945"/>
    </location>
</feature>
<dbReference type="Pfam" id="PF06461">
    <property type="entry name" value="CHDII_SANT-like"/>
    <property type="match status" value="1"/>
</dbReference>
<evidence type="ECO:0000259" key="14">
    <source>
        <dbReference type="PROSITE" id="PS51192"/>
    </source>
</evidence>
<keyword evidence="9" id="KW-0539">Nucleus</keyword>
<dbReference type="PROSITE" id="PS51194">
    <property type="entry name" value="HELICASE_CTER"/>
    <property type="match status" value="1"/>
</dbReference>
<feature type="region of interest" description="Disordered" evidence="11">
    <location>
        <begin position="1367"/>
        <end position="1388"/>
    </location>
</feature>
<dbReference type="STRING" id="13333.W1P4K4"/>
<dbReference type="CDD" id="cd18660">
    <property type="entry name" value="CD1_tandem"/>
    <property type="match status" value="1"/>
</dbReference>
<dbReference type="PROSITE" id="PS50016">
    <property type="entry name" value="ZF_PHD_2"/>
    <property type="match status" value="1"/>
</dbReference>
<name>W1P4K4_AMBTC</name>
<dbReference type="EMBL" id="KI394485">
    <property type="protein sequence ID" value="ERN02848.1"/>
    <property type="molecule type" value="Genomic_DNA"/>
</dbReference>
<feature type="region of interest" description="Disordered" evidence="11">
    <location>
        <begin position="1461"/>
        <end position="1489"/>
    </location>
</feature>
<dbReference type="GO" id="GO:0016887">
    <property type="term" value="F:ATP hydrolysis activity"/>
    <property type="evidence" value="ECO:0000318"/>
    <property type="project" value="GO_Central"/>
</dbReference>
<dbReference type="InterPro" id="IPR001965">
    <property type="entry name" value="Znf_PHD"/>
</dbReference>
<evidence type="ECO:0000256" key="8">
    <source>
        <dbReference type="ARBA" id="ARBA00022840"/>
    </source>
</evidence>
<dbReference type="InterPro" id="IPR027417">
    <property type="entry name" value="P-loop_NTPase"/>
</dbReference>
<reference evidence="17" key="1">
    <citation type="journal article" date="2013" name="Science">
        <title>The Amborella genome and the evolution of flowering plants.</title>
        <authorList>
            <consortium name="Amborella Genome Project"/>
        </authorList>
    </citation>
    <scope>NUCLEOTIDE SEQUENCE [LARGE SCALE GENOMIC DNA]</scope>
</reference>
<feature type="compositionally biased region" description="Acidic residues" evidence="11">
    <location>
        <begin position="900"/>
        <end position="923"/>
    </location>
</feature>
<dbReference type="OMA" id="YNEMCKL"/>
<dbReference type="Pfam" id="PF00176">
    <property type="entry name" value="SNF2-rel_dom"/>
    <property type="match status" value="1"/>
</dbReference>
<dbReference type="Gene3D" id="1.10.10.60">
    <property type="entry name" value="Homeodomain-like"/>
    <property type="match status" value="1"/>
</dbReference>
<dbReference type="InterPro" id="IPR000330">
    <property type="entry name" value="SNF2_N"/>
</dbReference>
<dbReference type="GO" id="GO:0003682">
    <property type="term" value="F:chromatin binding"/>
    <property type="evidence" value="ECO:0000318"/>
    <property type="project" value="GO_Central"/>
</dbReference>
<dbReference type="GO" id="GO:0042393">
    <property type="term" value="F:histone binding"/>
    <property type="evidence" value="ECO:0000318"/>
    <property type="project" value="GO_Central"/>
</dbReference>
<keyword evidence="2" id="KW-0479">Metal-binding</keyword>
<evidence type="ECO:0000256" key="1">
    <source>
        <dbReference type="ARBA" id="ARBA00004123"/>
    </source>
</evidence>
<dbReference type="GO" id="GO:0005524">
    <property type="term" value="F:ATP binding"/>
    <property type="evidence" value="ECO:0007669"/>
    <property type="project" value="UniProtKB-KW"/>
</dbReference>
<evidence type="ECO:0008006" key="18">
    <source>
        <dbReference type="Google" id="ProtNLM"/>
    </source>
</evidence>
<dbReference type="Gene3D" id="3.40.50.300">
    <property type="entry name" value="P-loop containing nucleotide triphosphate hydrolases"/>
    <property type="match status" value="1"/>
</dbReference>
<evidence type="ECO:0000256" key="11">
    <source>
        <dbReference type="SAM" id="MobiDB-lite"/>
    </source>
</evidence>
<evidence type="ECO:0000259" key="15">
    <source>
        <dbReference type="PROSITE" id="PS51194"/>
    </source>
</evidence>
<dbReference type="Gene3D" id="3.40.50.10810">
    <property type="entry name" value="Tandem AAA-ATPase domain"/>
    <property type="match status" value="1"/>
</dbReference>
<evidence type="ECO:0000313" key="17">
    <source>
        <dbReference type="Proteomes" id="UP000017836"/>
    </source>
</evidence>
<dbReference type="InterPro" id="IPR019787">
    <property type="entry name" value="Znf_PHD-finger"/>
</dbReference>
<dbReference type="PANTHER" id="PTHR45623">
    <property type="entry name" value="CHROMODOMAIN-HELICASE-DNA-BINDING PROTEIN 3-RELATED-RELATED"/>
    <property type="match status" value="1"/>
</dbReference>
<dbReference type="CDD" id="cd18659">
    <property type="entry name" value="CD2_tandem"/>
    <property type="match status" value="1"/>
</dbReference>
<accession>W1P4K4</accession>
<dbReference type="GO" id="GO:0008270">
    <property type="term" value="F:zinc ion binding"/>
    <property type="evidence" value="ECO:0007669"/>
    <property type="project" value="UniProtKB-KW"/>
</dbReference>